<accession>A0A9P3LFP0</accession>
<dbReference type="PANTHER" id="PTHR38248:SF2">
    <property type="entry name" value="FUNK1 11"/>
    <property type="match status" value="1"/>
</dbReference>
<proteinExistence type="predicted"/>
<evidence type="ECO:0000313" key="4">
    <source>
        <dbReference type="Proteomes" id="UP000703269"/>
    </source>
</evidence>
<dbReference type="OrthoDB" id="5592585at2759"/>
<keyword evidence="4" id="KW-1185">Reference proteome</keyword>
<feature type="compositionally biased region" description="Basic and acidic residues" evidence="1">
    <location>
        <begin position="753"/>
        <end position="780"/>
    </location>
</feature>
<dbReference type="PANTHER" id="PTHR38248">
    <property type="entry name" value="FUNK1 6"/>
    <property type="match status" value="1"/>
</dbReference>
<dbReference type="AlphaFoldDB" id="A0A9P3LFP0"/>
<dbReference type="InterPro" id="IPR040976">
    <property type="entry name" value="Pkinase_fungal"/>
</dbReference>
<dbReference type="Proteomes" id="UP000703269">
    <property type="component" value="Unassembled WGS sequence"/>
</dbReference>
<feature type="region of interest" description="Disordered" evidence="1">
    <location>
        <begin position="728"/>
        <end position="801"/>
    </location>
</feature>
<comment type="caution">
    <text evidence="3">The sequence shown here is derived from an EMBL/GenBank/DDBJ whole genome shotgun (WGS) entry which is preliminary data.</text>
</comment>
<reference evidence="3 4" key="1">
    <citation type="submission" date="2021-08" db="EMBL/GenBank/DDBJ databases">
        <title>Draft Genome Sequence of Phanerochaete sordida strain YK-624.</title>
        <authorList>
            <person name="Mori T."/>
            <person name="Dohra H."/>
            <person name="Suzuki T."/>
            <person name="Kawagishi H."/>
            <person name="Hirai H."/>
        </authorList>
    </citation>
    <scope>NUCLEOTIDE SEQUENCE [LARGE SCALE GENOMIC DNA]</scope>
    <source>
        <strain evidence="3 4">YK-624</strain>
    </source>
</reference>
<name>A0A9P3LFP0_9APHY</name>
<organism evidence="3 4">
    <name type="scientific">Phanerochaete sordida</name>
    <dbReference type="NCBI Taxonomy" id="48140"/>
    <lineage>
        <taxon>Eukaryota</taxon>
        <taxon>Fungi</taxon>
        <taxon>Dikarya</taxon>
        <taxon>Basidiomycota</taxon>
        <taxon>Agaricomycotina</taxon>
        <taxon>Agaricomycetes</taxon>
        <taxon>Polyporales</taxon>
        <taxon>Phanerochaetaceae</taxon>
        <taxon>Phanerochaete</taxon>
    </lineage>
</organism>
<feature type="compositionally biased region" description="Basic residues" evidence="1">
    <location>
        <begin position="781"/>
        <end position="795"/>
    </location>
</feature>
<dbReference type="SUPFAM" id="SSF56112">
    <property type="entry name" value="Protein kinase-like (PK-like)"/>
    <property type="match status" value="1"/>
</dbReference>
<dbReference type="Pfam" id="PF17667">
    <property type="entry name" value="Pkinase_fungal"/>
    <property type="match status" value="1"/>
</dbReference>
<evidence type="ECO:0000313" key="3">
    <source>
        <dbReference type="EMBL" id="GJE93731.1"/>
    </source>
</evidence>
<gene>
    <name evidence="3" type="ORF">PsYK624_098920</name>
</gene>
<evidence type="ECO:0000256" key="1">
    <source>
        <dbReference type="SAM" id="MobiDB-lite"/>
    </source>
</evidence>
<sequence>MQPRARTVELRVRILNTSSFFHHISLQRSTTTGVGHICPHVSATHLARTMITTDEDITYCEVSWRTFMASFVPGAAAIPAAHAKRMPQLAHAARATRHYVTTTCAALNAVLAQTATKARFAATGAVRGALDDAAADAPVPTLALLAPSAPPSLPQTSRLSPPMARAELPWAHVALPLDIAEADADTGFSFGGLGARLCLRGDAAAAARARHARWARALLAHQQRTHAFGVCVSRHGGVARARVLRWDRAECVVSAPVDVAGEQFRRFLYRFGGLGREEAGEDCTAELASEEEVAALRAYDPQNIYLKGYHQYMLENMEEFPIYKVQCPAVSTDGSALPATAAETRTYLIGRPTFSAAGVVGKATRGFVAFEPAAQRMVFLKDQWPLDAGARNELGVVQHLNAHGVQNVATPLAGGDVRSGDGAAQLTMSDDWADVAARVHRRIVLQEVARPLDSHASAGELLRVCYDAVLAHKDAWEKAEVLHQDISDNNIMIDVLTGKGLLCDWDICQFKDERGSGDFTGYKAFPCGTRDFSGALHLMYLHKRTSVDDDLESFIYVLVFNAVRFYDHELSVPEGTFPDGKNRPLFGLFNCFFDFCPQNPHAPPVGTMKLRAIREGAPPVTLRDAESPLARFLAGVYKDVLQPHYEAISYGAKYEDDYEGAEWGTPERAAAEEKYRSGVLHTHDKLLEFWRPFVTDVATGDTQKPAVGVYYDQLNWRTKEPWVYRPAEAQGSPAPCLGKENVAPKARGKKRPRADSELEDAKEAVQEENERQGRKVERKAARGRGRRAPLRRKPAAKKEKA</sequence>
<dbReference type="EMBL" id="BPQB01000034">
    <property type="protein sequence ID" value="GJE93731.1"/>
    <property type="molecule type" value="Genomic_DNA"/>
</dbReference>
<protein>
    <recommendedName>
        <fullName evidence="2">Fungal-type protein kinase domain-containing protein</fullName>
    </recommendedName>
</protein>
<dbReference type="InterPro" id="IPR011009">
    <property type="entry name" value="Kinase-like_dom_sf"/>
</dbReference>
<feature type="domain" description="Fungal-type protein kinase" evidence="2">
    <location>
        <begin position="435"/>
        <end position="560"/>
    </location>
</feature>
<evidence type="ECO:0000259" key="2">
    <source>
        <dbReference type="Pfam" id="PF17667"/>
    </source>
</evidence>